<keyword evidence="2" id="KW-0812">Transmembrane</keyword>
<name>Q69PU4_ORYSJ</name>
<feature type="transmembrane region" description="Helical" evidence="2">
    <location>
        <begin position="172"/>
        <end position="194"/>
    </location>
</feature>
<evidence type="ECO:0000313" key="3">
    <source>
        <dbReference type="EMBL" id="BAD31489.1"/>
    </source>
</evidence>
<feature type="region of interest" description="Disordered" evidence="1">
    <location>
        <begin position="229"/>
        <end position="287"/>
    </location>
</feature>
<evidence type="ECO:0000256" key="2">
    <source>
        <dbReference type="SAM" id="Phobius"/>
    </source>
</evidence>
<dbReference type="EMBL" id="AP005475">
    <property type="protein sequence ID" value="BAD31489.1"/>
    <property type="molecule type" value="Genomic_DNA"/>
</dbReference>
<organism evidence="3 4">
    <name type="scientific">Oryza sativa subsp. japonica</name>
    <name type="common">Rice</name>
    <dbReference type="NCBI Taxonomy" id="39947"/>
    <lineage>
        <taxon>Eukaryota</taxon>
        <taxon>Viridiplantae</taxon>
        <taxon>Streptophyta</taxon>
        <taxon>Embryophyta</taxon>
        <taxon>Tracheophyta</taxon>
        <taxon>Spermatophyta</taxon>
        <taxon>Magnoliopsida</taxon>
        <taxon>Liliopsida</taxon>
        <taxon>Poales</taxon>
        <taxon>Poaceae</taxon>
        <taxon>BOP clade</taxon>
        <taxon>Oryzoideae</taxon>
        <taxon>Oryzeae</taxon>
        <taxon>Oryzinae</taxon>
        <taxon>Oryza</taxon>
        <taxon>Oryza sativa</taxon>
    </lineage>
</organism>
<reference evidence="4" key="1">
    <citation type="journal article" date="2005" name="Nature">
        <title>The map-based sequence of the rice genome.</title>
        <authorList>
            <consortium name="International rice genome sequencing project (IRGSP)"/>
            <person name="Matsumoto T."/>
            <person name="Wu J."/>
            <person name="Kanamori H."/>
            <person name="Katayose Y."/>
            <person name="Fujisawa M."/>
            <person name="Namiki N."/>
            <person name="Mizuno H."/>
            <person name="Yamamoto K."/>
            <person name="Antonio B.A."/>
            <person name="Baba T."/>
            <person name="Sakata K."/>
            <person name="Nagamura Y."/>
            <person name="Aoki H."/>
            <person name="Arikawa K."/>
            <person name="Arita K."/>
            <person name="Bito T."/>
            <person name="Chiden Y."/>
            <person name="Fujitsuka N."/>
            <person name="Fukunaka R."/>
            <person name="Hamada M."/>
            <person name="Harada C."/>
            <person name="Hayashi A."/>
            <person name="Hijishita S."/>
            <person name="Honda M."/>
            <person name="Hosokawa S."/>
            <person name="Ichikawa Y."/>
            <person name="Idonuma A."/>
            <person name="Iijima M."/>
            <person name="Ikeda M."/>
            <person name="Ikeno M."/>
            <person name="Ito K."/>
            <person name="Ito S."/>
            <person name="Ito T."/>
            <person name="Ito Y."/>
            <person name="Ito Y."/>
            <person name="Iwabuchi A."/>
            <person name="Kamiya K."/>
            <person name="Karasawa W."/>
            <person name="Kurita K."/>
            <person name="Katagiri S."/>
            <person name="Kikuta A."/>
            <person name="Kobayashi H."/>
            <person name="Kobayashi N."/>
            <person name="Machita K."/>
            <person name="Maehara T."/>
            <person name="Masukawa M."/>
            <person name="Mizubayashi T."/>
            <person name="Mukai Y."/>
            <person name="Nagasaki H."/>
            <person name="Nagata Y."/>
            <person name="Naito S."/>
            <person name="Nakashima M."/>
            <person name="Nakama Y."/>
            <person name="Nakamichi Y."/>
            <person name="Nakamura M."/>
            <person name="Meguro A."/>
            <person name="Negishi M."/>
            <person name="Ohta I."/>
            <person name="Ohta T."/>
            <person name="Okamoto M."/>
            <person name="Ono N."/>
            <person name="Saji S."/>
            <person name="Sakaguchi M."/>
            <person name="Sakai K."/>
            <person name="Shibata M."/>
            <person name="Shimokawa T."/>
            <person name="Song J."/>
            <person name="Takazaki Y."/>
            <person name="Terasawa K."/>
            <person name="Tsugane M."/>
            <person name="Tsuji K."/>
            <person name="Ueda S."/>
            <person name="Waki K."/>
            <person name="Yamagata H."/>
            <person name="Yamamoto M."/>
            <person name="Yamamoto S."/>
            <person name="Yamane H."/>
            <person name="Yoshiki S."/>
            <person name="Yoshihara R."/>
            <person name="Yukawa K."/>
            <person name="Zhong H."/>
            <person name="Yano M."/>
            <person name="Yuan Q."/>
            <person name="Ouyang S."/>
            <person name="Liu J."/>
            <person name="Jones K.M."/>
            <person name="Gansberger K."/>
            <person name="Moffat K."/>
            <person name="Hill J."/>
            <person name="Bera J."/>
            <person name="Fadrosh D."/>
            <person name="Jin S."/>
            <person name="Johri S."/>
            <person name="Kim M."/>
            <person name="Overton L."/>
            <person name="Reardon M."/>
            <person name="Tsitrin T."/>
            <person name="Vuong H."/>
            <person name="Weaver B."/>
            <person name="Ciecko A."/>
            <person name="Tallon L."/>
            <person name="Jackson J."/>
            <person name="Pai G."/>
            <person name="Aken S.V."/>
            <person name="Utterback T."/>
            <person name="Reidmuller S."/>
            <person name="Feldblyum T."/>
            <person name="Hsiao J."/>
            <person name="Zismann V."/>
            <person name="Iobst S."/>
            <person name="de Vazeille A.R."/>
            <person name="Buell C.R."/>
            <person name="Ying K."/>
            <person name="Li Y."/>
            <person name="Lu T."/>
            <person name="Huang Y."/>
            <person name="Zhao Q."/>
            <person name="Feng Q."/>
            <person name="Zhang L."/>
            <person name="Zhu J."/>
            <person name="Weng Q."/>
            <person name="Mu J."/>
            <person name="Lu Y."/>
            <person name="Fan D."/>
            <person name="Liu Y."/>
            <person name="Guan J."/>
            <person name="Zhang Y."/>
            <person name="Yu S."/>
            <person name="Liu X."/>
            <person name="Zhang Y."/>
            <person name="Hong G."/>
            <person name="Han B."/>
            <person name="Choisne N."/>
            <person name="Demange N."/>
            <person name="Orjeda G."/>
            <person name="Samain S."/>
            <person name="Cattolico L."/>
            <person name="Pelletier E."/>
            <person name="Couloux A."/>
            <person name="Segurens B."/>
            <person name="Wincker P."/>
            <person name="D'Hont A."/>
            <person name="Scarpelli C."/>
            <person name="Weissenbach J."/>
            <person name="Salanoubat M."/>
            <person name="Quetier F."/>
            <person name="Yu Y."/>
            <person name="Kim H.R."/>
            <person name="Rambo T."/>
            <person name="Currie J."/>
            <person name="Collura K."/>
            <person name="Luo M."/>
            <person name="Yang T."/>
            <person name="Ammiraju J.S.S."/>
            <person name="Engler F."/>
            <person name="Soderlund C."/>
            <person name="Wing R.A."/>
            <person name="Palmer L.E."/>
            <person name="de la Bastide M."/>
            <person name="Spiegel L."/>
            <person name="Nascimento L."/>
            <person name="Zutavern T."/>
            <person name="O'Shaughnessy A."/>
            <person name="Dike S."/>
            <person name="Dedhia N."/>
            <person name="Preston R."/>
            <person name="Balija V."/>
            <person name="McCombie W.R."/>
            <person name="Chow T."/>
            <person name="Chen H."/>
            <person name="Chung M."/>
            <person name="Chen C."/>
            <person name="Shaw J."/>
            <person name="Wu H."/>
            <person name="Hsiao K."/>
            <person name="Chao Y."/>
            <person name="Chu M."/>
            <person name="Cheng C."/>
            <person name="Hour A."/>
            <person name="Lee P."/>
            <person name="Lin S."/>
            <person name="Lin Y."/>
            <person name="Liou J."/>
            <person name="Liu S."/>
            <person name="Hsing Y."/>
            <person name="Raghuvanshi S."/>
            <person name="Mohanty A."/>
            <person name="Bharti A.K."/>
            <person name="Gaur A."/>
            <person name="Gupta V."/>
            <person name="Kumar D."/>
            <person name="Ravi V."/>
            <person name="Vij S."/>
            <person name="Kapur A."/>
            <person name="Khurana P."/>
            <person name="Khurana P."/>
            <person name="Khurana J.P."/>
            <person name="Tyagi A.K."/>
            <person name="Gaikwad K."/>
            <person name="Singh A."/>
            <person name="Dalal V."/>
            <person name="Srivastava S."/>
            <person name="Dixit A."/>
            <person name="Pal A.K."/>
            <person name="Ghazi I.A."/>
            <person name="Yadav M."/>
            <person name="Pandit A."/>
            <person name="Bhargava A."/>
            <person name="Sureshbabu K."/>
            <person name="Batra K."/>
            <person name="Sharma T.R."/>
            <person name="Mohapatra T."/>
            <person name="Singh N.K."/>
            <person name="Messing J."/>
            <person name="Nelson A.B."/>
            <person name="Fuks G."/>
            <person name="Kavchok S."/>
            <person name="Keizer G."/>
            <person name="Linton E."/>
            <person name="Llaca V."/>
            <person name="Song R."/>
            <person name="Tanyolac B."/>
            <person name="Young S."/>
            <person name="Ho-Il K."/>
            <person name="Hahn J.H."/>
            <person name="Sangsakoo G."/>
            <person name="Vanavichit A."/>
            <person name="de Mattos Luiz.A.T."/>
            <person name="Zimmer P.D."/>
            <person name="Malone G."/>
            <person name="Dellagostin O."/>
            <person name="de Oliveira A.C."/>
            <person name="Bevan M."/>
            <person name="Bancroft I."/>
            <person name="Minx P."/>
            <person name="Cordum H."/>
            <person name="Wilson R."/>
            <person name="Cheng Z."/>
            <person name="Jin W."/>
            <person name="Jiang J."/>
            <person name="Leong S.A."/>
            <person name="Iwama H."/>
            <person name="Gojobori T."/>
            <person name="Itoh T."/>
            <person name="Niimura Y."/>
            <person name="Fujii Y."/>
            <person name="Habara T."/>
            <person name="Sakai H."/>
            <person name="Sato Y."/>
            <person name="Wilson G."/>
            <person name="Kumar K."/>
            <person name="McCouch S."/>
            <person name="Juretic N."/>
            <person name="Hoen D."/>
            <person name="Wright S."/>
            <person name="Bruskiewich R."/>
            <person name="Bureau T."/>
            <person name="Miyao A."/>
            <person name="Hirochika H."/>
            <person name="Nishikawa T."/>
            <person name="Kadowaki K."/>
            <person name="Sugiura M."/>
            <person name="Burr B."/>
            <person name="Sasaki T."/>
        </authorList>
    </citation>
    <scope>NUCLEOTIDE SEQUENCE [LARGE SCALE GENOMIC DNA]</scope>
    <source>
        <strain evidence="4">cv. Nipponbare</strain>
    </source>
</reference>
<dbReference type="Proteomes" id="UP000000763">
    <property type="component" value="Chromosome 7"/>
</dbReference>
<gene>
    <name evidence="3" type="primary">OSJNBa0091L05.23</name>
</gene>
<dbReference type="AlphaFoldDB" id="Q69PU4"/>
<protein>
    <submittedName>
        <fullName evidence="3">Uncharacterized protein</fullName>
    </submittedName>
</protein>
<keyword evidence="2" id="KW-1133">Transmembrane helix</keyword>
<feature type="compositionally biased region" description="Basic and acidic residues" evidence="1">
    <location>
        <begin position="99"/>
        <end position="109"/>
    </location>
</feature>
<proteinExistence type="predicted"/>
<feature type="compositionally biased region" description="Low complexity" evidence="1">
    <location>
        <begin position="128"/>
        <end position="137"/>
    </location>
</feature>
<reference evidence="4" key="2">
    <citation type="journal article" date="2008" name="Nucleic Acids Res.">
        <title>The rice annotation project database (RAP-DB): 2008 update.</title>
        <authorList>
            <consortium name="The rice annotation project (RAP)"/>
        </authorList>
    </citation>
    <scope>GENOME REANNOTATION</scope>
    <source>
        <strain evidence="4">cv. Nipponbare</strain>
    </source>
</reference>
<feature type="compositionally biased region" description="Low complexity" evidence="1">
    <location>
        <begin position="278"/>
        <end position="287"/>
    </location>
</feature>
<accession>Q69PU4</accession>
<sequence>MASSLVAAGAGRSPWKTGASASARKLAGAKILRWWTIWAWRPGKVAAATAVVWRRLVGPLSPPATLDGKEEHGAVWRCRLPHSPTPFFPGPSRSSDGGGGREGRCKAQRPDLVAVAEEEEAYRPPPSSSLSALPPVSFRSGDGGDSEDDPAPLPLGSEAGTMRPSDPAPMSIYVVFIPAPGLLLLDVGVVFLYLEMALSLGGSGGALPPPGGGEKGYGGNLAQERRWWRRGDGSSDGSSDDGGSVGGGGALPPPDLEGGQAAGRESALGGSSGGSGVGFSRSGSGRR</sequence>
<feature type="region of interest" description="Disordered" evidence="1">
    <location>
        <begin position="85"/>
        <end position="163"/>
    </location>
</feature>
<evidence type="ECO:0000313" key="4">
    <source>
        <dbReference type="Proteomes" id="UP000000763"/>
    </source>
</evidence>
<evidence type="ECO:0000256" key="1">
    <source>
        <dbReference type="SAM" id="MobiDB-lite"/>
    </source>
</evidence>
<keyword evidence="2" id="KW-0472">Membrane</keyword>